<organism evidence="2 3">
    <name type="scientific">Nocardiopsis mangrovi</name>
    <dbReference type="NCBI Taxonomy" id="1179818"/>
    <lineage>
        <taxon>Bacteria</taxon>
        <taxon>Bacillati</taxon>
        <taxon>Actinomycetota</taxon>
        <taxon>Actinomycetes</taxon>
        <taxon>Streptosporangiales</taxon>
        <taxon>Nocardiopsidaceae</taxon>
        <taxon>Nocardiopsis</taxon>
    </lineage>
</organism>
<dbReference type="Pfam" id="PF07332">
    <property type="entry name" value="Phage_holin_3_6"/>
    <property type="match status" value="1"/>
</dbReference>
<sequence length="146" mass="15703">MPETRSGGQEPESEDFDAAERSLGELFSDAGGNVSRLIRLELELAKLEIARDAAQIARGSVMFIGAAVMAHMVLVLASITLGLGLWALGLAAWLAFLIVTVLYVLLAGLLVFLGNSRLKKIQGLPRTGVTMARTMAVLRREHPADF</sequence>
<gene>
    <name evidence="2" type="ORF">ACFO4E_19195</name>
</gene>
<keyword evidence="3" id="KW-1185">Reference proteome</keyword>
<name>A0ABV9E1Y1_9ACTN</name>
<dbReference type="InterPro" id="IPR009937">
    <property type="entry name" value="Phage_holin_3_6"/>
</dbReference>
<evidence type="ECO:0000313" key="3">
    <source>
        <dbReference type="Proteomes" id="UP001595923"/>
    </source>
</evidence>
<evidence type="ECO:0000256" key="1">
    <source>
        <dbReference type="SAM" id="Phobius"/>
    </source>
</evidence>
<dbReference type="RefSeq" id="WP_378576734.1">
    <property type="nucleotide sequence ID" value="NZ_JBHSFQ010000020.1"/>
</dbReference>
<comment type="caution">
    <text evidence="2">The sequence shown here is derived from an EMBL/GenBank/DDBJ whole genome shotgun (WGS) entry which is preliminary data.</text>
</comment>
<feature type="transmembrane region" description="Helical" evidence="1">
    <location>
        <begin position="61"/>
        <end position="86"/>
    </location>
</feature>
<protein>
    <submittedName>
        <fullName evidence="2">Phage holin family protein</fullName>
    </submittedName>
</protein>
<accession>A0ABV9E1Y1</accession>
<keyword evidence="1" id="KW-1133">Transmembrane helix</keyword>
<keyword evidence="1" id="KW-0812">Transmembrane</keyword>
<dbReference type="EMBL" id="JBHSFQ010000020">
    <property type="protein sequence ID" value="MFC4563993.1"/>
    <property type="molecule type" value="Genomic_DNA"/>
</dbReference>
<evidence type="ECO:0000313" key="2">
    <source>
        <dbReference type="EMBL" id="MFC4563993.1"/>
    </source>
</evidence>
<keyword evidence="1" id="KW-0472">Membrane</keyword>
<dbReference type="Proteomes" id="UP001595923">
    <property type="component" value="Unassembled WGS sequence"/>
</dbReference>
<feature type="transmembrane region" description="Helical" evidence="1">
    <location>
        <begin position="92"/>
        <end position="113"/>
    </location>
</feature>
<proteinExistence type="predicted"/>
<reference evidence="3" key="1">
    <citation type="journal article" date="2019" name="Int. J. Syst. Evol. Microbiol.">
        <title>The Global Catalogue of Microorganisms (GCM) 10K type strain sequencing project: providing services to taxonomists for standard genome sequencing and annotation.</title>
        <authorList>
            <consortium name="The Broad Institute Genomics Platform"/>
            <consortium name="The Broad Institute Genome Sequencing Center for Infectious Disease"/>
            <person name="Wu L."/>
            <person name="Ma J."/>
        </authorList>
    </citation>
    <scope>NUCLEOTIDE SEQUENCE [LARGE SCALE GENOMIC DNA]</scope>
    <source>
        <strain evidence="3">XZYJ18</strain>
    </source>
</reference>